<keyword evidence="2" id="KW-1185">Reference proteome</keyword>
<dbReference type="EMBL" id="JABJVM010000026">
    <property type="protein sequence ID" value="MBA3927767.1"/>
    <property type="molecule type" value="Genomic_DNA"/>
</dbReference>
<dbReference type="Proteomes" id="UP000548787">
    <property type="component" value="Unassembled WGS sequence"/>
</dbReference>
<sequence length="108" mass="12665">MLEFESRDLEMGAINMQEIKVAIRKALKNEISHEQLINMAEALLFTDQAQQSVNGQLSKQDRALLEDMSAQWELYLVNTYTIEELQNLSLQQVKLPEIWLRRWLDSND</sequence>
<evidence type="ECO:0000313" key="2">
    <source>
        <dbReference type="Proteomes" id="UP000548787"/>
    </source>
</evidence>
<organism evidence="1 2">
    <name type="scientific">Listeria rustica</name>
    <dbReference type="NCBI Taxonomy" id="2713503"/>
    <lineage>
        <taxon>Bacteria</taxon>
        <taxon>Bacillati</taxon>
        <taxon>Bacillota</taxon>
        <taxon>Bacilli</taxon>
        <taxon>Bacillales</taxon>
        <taxon>Listeriaceae</taxon>
        <taxon>Listeria</taxon>
    </lineage>
</organism>
<reference evidence="1 2" key="1">
    <citation type="submission" date="2020-05" db="EMBL/GenBank/DDBJ databases">
        <authorList>
            <person name="Carlin C.R."/>
        </authorList>
    </citation>
    <scope>NUCLEOTIDE SEQUENCE [LARGE SCALE GENOMIC DNA]</scope>
    <source>
        <strain evidence="1 2">FSL W9-0585</strain>
    </source>
</reference>
<comment type="caution">
    <text evidence="1">The sequence shown here is derived from an EMBL/GenBank/DDBJ whole genome shotgun (WGS) entry which is preliminary data.</text>
</comment>
<protein>
    <submittedName>
        <fullName evidence="1">Uncharacterized protein</fullName>
    </submittedName>
</protein>
<dbReference type="AlphaFoldDB" id="A0A7W1YHI5"/>
<reference evidence="1 2" key="2">
    <citation type="submission" date="2020-08" db="EMBL/GenBank/DDBJ databases">
        <title>Listeria ohnekaius sp. nov. and Listeria portnoyii sp. nov. isolated from non-agricultural and natural environments.</title>
        <authorList>
            <person name="Weller D."/>
            <person name="Belias A.M."/>
            <person name="Liao J."/>
            <person name="Guo S."/>
            <person name="Orsi R.H."/>
            <person name="Wiedmann M."/>
        </authorList>
    </citation>
    <scope>NUCLEOTIDE SEQUENCE [LARGE SCALE GENOMIC DNA]</scope>
    <source>
        <strain evidence="1 2">FSL W9-0585</strain>
    </source>
</reference>
<gene>
    <name evidence="1" type="ORF">HPK16_15630</name>
</gene>
<dbReference type="RefSeq" id="WP_181677834.1">
    <property type="nucleotide sequence ID" value="NZ_JABJVM010000026.1"/>
</dbReference>
<proteinExistence type="predicted"/>
<evidence type="ECO:0000313" key="1">
    <source>
        <dbReference type="EMBL" id="MBA3927767.1"/>
    </source>
</evidence>
<accession>A0A7W1YHI5</accession>
<name>A0A7W1YHI5_9LIST</name>